<gene>
    <name evidence="2" type="ORF">I8J29_11425</name>
</gene>
<name>A0ABS3W915_9BACL</name>
<evidence type="ECO:0000256" key="1">
    <source>
        <dbReference type="SAM" id="MobiDB-lite"/>
    </source>
</evidence>
<sequence length="62" mass="6677">MYFCLKCQRLHERAVPGAAMTSGFVYRDWTLVPAGICSEPPAAAPKDGEDKRPLEGAGLILA</sequence>
<keyword evidence="3" id="KW-1185">Reference proteome</keyword>
<evidence type="ECO:0008006" key="4">
    <source>
        <dbReference type="Google" id="ProtNLM"/>
    </source>
</evidence>
<evidence type="ECO:0000313" key="2">
    <source>
        <dbReference type="EMBL" id="MBO7744811.1"/>
    </source>
</evidence>
<comment type="caution">
    <text evidence="2">The sequence shown here is derived from an EMBL/GenBank/DDBJ whole genome shotgun (WGS) entry which is preliminary data.</text>
</comment>
<dbReference type="RefSeq" id="WP_208847734.1">
    <property type="nucleotide sequence ID" value="NZ_JAGGDJ010000005.1"/>
</dbReference>
<feature type="region of interest" description="Disordered" evidence="1">
    <location>
        <begin position="40"/>
        <end position="62"/>
    </location>
</feature>
<dbReference type="EMBL" id="JAGGDJ010000005">
    <property type="protein sequence ID" value="MBO7744811.1"/>
    <property type="molecule type" value="Genomic_DNA"/>
</dbReference>
<dbReference type="Proteomes" id="UP000670947">
    <property type="component" value="Unassembled WGS sequence"/>
</dbReference>
<evidence type="ECO:0000313" key="3">
    <source>
        <dbReference type="Proteomes" id="UP000670947"/>
    </source>
</evidence>
<protein>
    <recommendedName>
        <fullName evidence="4">DUF3973 domain-containing protein</fullName>
    </recommendedName>
</protein>
<accession>A0ABS3W915</accession>
<reference evidence="2 3" key="1">
    <citation type="submission" date="2021-03" db="EMBL/GenBank/DDBJ databases">
        <title>Paenibacillus artemisicola MWE-103 whole genome sequence.</title>
        <authorList>
            <person name="Ham Y.J."/>
        </authorList>
    </citation>
    <scope>NUCLEOTIDE SEQUENCE [LARGE SCALE GENOMIC DNA]</scope>
    <source>
        <strain evidence="2 3">MWE-103</strain>
    </source>
</reference>
<organism evidence="2 3">
    <name type="scientific">Paenibacillus artemisiicola</name>
    <dbReference type="NCBI Taxonomy" id="1172618"/>
    <lineage>
        <taxon>Bacteria</taxon>
        <taxon>Bacillati</taxon>
        <taxon>Bacillota</taxon>
        <taxon>Bacilli</taxon>
        <taxon>Bacillales</taxon>
        <taxon>Paenibacillaceae</taxon>
        <taxon>Paenibacillus</taxon>
    </lineage>
</organism>
<proteinExistence type="predicted"/>